<evidence type="ECO:0000256" key="2">
    <source>
        <dbReference type="ARBA" id="ARBA00008323"/>
    </source>
</evidence>
<dbReference type="PANTHER" id="PTHR11276:SF28">
    <property type="entry name" value="DNA POLYMERASE LAMBDA"/>
    <property type="match status" value="1"/>
</dbReference>
<evidence type="ECO:0000256" key="5">
    <source>
        <dbReference type="ARBA" id="ARBA00022723"/>
    </source>
</evidence>
<keyword evidence="3" id="KW-0808">Transferase</keyword>
<evidence type="ECO:0000256" key="4">
    <source>
        <dbReference type="ARBA" id="ARBA00022695"/>
    </source>
</evidence>
<dbReference type="GO" id="GO:0003887">
    <property type="term" value="F:DNA-directed DNA polymerase activity"/>
    <property type="evidence" value="ECO:0007669"/>
    <property type="project" value="InterPro"/>
</dbReference>
<comment type="caution">
    <text evidence="8">The sequence shown here is derived from an EMBL/GenBank/DDBJ whole genome shotgun (WGS) entry which is preliminary data.</text>
</comment>
<reference evidence="8" key="1">
    <citation type="submission" date="2021-02" db="EMBL/GenBank/DDBJ databases">
        <authorList>
            <person name="Nowell W R."/>
        </authorList>
    </citation>
    <scope>NUCLEOTIDE SEQUENCE</scope>
</reference>
<gene>
    <name evidence="8" type="ORF">UJA718_LOCUS44089</name>
</gene>
<feature type="non-terminal residue" evidence="8">
    <location>
        <position position="76"/>
    </location>
</feature>
<dbReference type="EMBL" id="CAJOBP010065795">
    <property type="protein sequence ID" value="CAF4866302.1"/>
    <property type="molecule type" value="Genomic_DNA"/>
</dbReference>
<dbReference type="Proteomes" id="UP000663873">
    <property type="component" value="Unassembled WGS sequence"/>
</dbReference>
<feature type="domain" description="DNA polymerase lambda fingers" evidence="7">
    <location>
        <begin position="24"/>
        <end position="71"/>
    </location>
</feature>
<dbReference type="InterPro" id="IPR018944">
    <property type="entry name" value="DNA_pol_lambd_fingers_domain"/>
</dbReference>
<comment type="subcellular location">
    <subcellularLocation>
        <location evidence="1">Nucleus</location>
    </subcellularLocation>
</comment>
<keyword evidence="4" id="KW-0548">Nucleotidyltransferase</keyword>
<name>A0A821T396_9BILA</name>
<accession>A0A821T396</accession>
<evidence type="ECO:0000256" key="6">
    <source>
        <dbReference type="ARBA" id="ARBA00023242"/>
    </source>
</evidence>
<dbReference type="GO" id="GO:0003677">
    <property type="term" value="F:DNA binding"/>
    <property type="evidence" value="ECO:0007669"/>
    <property type="project" value="InterPro"/>
</dbReference>
<evidence type="ECO:0000256" key="1">
    <source>
        <dbReference type="ARBA" id="ARBA00004123"/>
    </source>
</evidence>
<dbReference type="Pfam" id="PF10391">
    <property type="entry name" value="DNA_pol_lambd_f"/>
    <property type="match status" value="1"/>
</dbReference>
<comment type="similarity">
    <text evidence="2">Belongs to the DNA polymerase type-X family.</text>
</comment>
<dbReference type="GO" id="GO:0005634">
    <property type="term" value="C:nucleus"/>
    <property type="evidence" value="ECO:0007669"/>
    <property type="project" value="UniProtKB-SubCell"/>
</dbReference>
<dbReference type="AlphaFoldDB" id="A0A821T396"/>
<organism evidence="8 9">
    <name type="scientific">Rotaria socialis</name>
    <dbReference type="NCBI Taxonomy" id="392032"/>
    <lineage>
        <taxon>Eukaryota</taxon>
        <taxon>Metazoa</taxon>
        <taxon>Spiralia</taxon>
        <taxon>Gnathifera</taxon>
        <taxon>Rotifera</taxon>
        <taxon>Eurotatoria</taxon>
        <taxon>Bdelloidea</taxon>
        <taxon>Philodinida</taxon>
        <taxon>Philodinidae</taxon>
        <taxon>Rotaria</taxon>
    </lineage>
</organism>
<dbReference type="PANTHER" id="PTHR11276">
    <property type="entry name" value="DNA POLYMERASE TYPE-X FAMILY MEMBER"/>
    <property type="match status" value="1"/>
</dbReference>
<proteinExistence type="inferred from homology"/>
<evidence type="ECO:0000313" key="8">
    <source>
        <dbReference type="EMBL" id="CAF4866302.1"/>
    </source>
</evidence>
<dbReference type="FunFam" id="1.10.150.20:FF:000010">
    <property type="entry name" value="DNA polymerase lambda"/>
    <property type="match status" value="1"/>
</dbReference>
<dbReference type="GO" id="GO:0006303">
    <property type="term" value="P:double-strand break repair via nonhomologous end joining"/>
    <property type="evidence" value="ECO:0007669"/>
    <property type="project" value="TreeGrafter"/>
</dbReference>
<keyword evidence="5" id="KW-0479">Metal-binding</keyword>
<keyword evidence="9" id="KW-1185">Reference proteome</keyword>
<dbReference type="GO" id="GO:0046872">
    <property type="term" value="F:metal ion binding"/>
    <property type="evidence" value="ECO:0007669"/>
    <property type="project" value="UniProtKB-KW"/>
</dbReference>
<evidence type="ECO:0000256" key="3">
    <source>
        <dbReference type="ARBA" id="ARBA00022679"/>
    </source>
</evidence>
<evidence type="ECO:0000313" key="9">
    <source>
        <dbReference type="Proteomes" id="UP000663873"/>
    </source>
</evidence>
<sequence length="76" mass="8853">EIIDTGSFEKLEDFQSSEYMTAINLFGNIWGCGPNIAKHWYDQGFRTLNDVRTKAKLSQNQTVGLKYYDEFLERIP</sequence>
<protein>
    <recommendedName>
        <fullName evidence="7">DNA polymerase lambda fingers domain-containing protein</fullName>
    </recommendedName>
</protein>
<feature type="non-terminal residue" evidence="8">
    <location>
        <position position="1"/>
    </location>
</feature>
<evidence type="ECO:0000259" key="7">
    <source>
        <dbReference type="Pfam" id="PF10391"/>
    </source>
</evidence>
<keyword evidence="6" id="KW-0539">Nucleus</keyword>
<dbReference type="Gene3D" id="1.10.150.20">
    <property type="entry name" value="5' to 3' exonuclease, C-terminal subdomain"/>
    <property type="match status" value="1"/>
</dbReference>
<dbReference type="SUPFAM" id="SSF81585">
    <property type="entry name" value="PsbU/PolX domain-like"/>
    <property type="match status" value="1"/>
</dbReference>
<dbReference type="InterPro" id="IPR022312">
    <property type="entry name" value="DNA_pol_X"/>
</dbReference>